<evidence type="ECO:0000259" key="1">
    <source>
        <dbReference type="PROSITE" id="PS51186"/>
    </source>
</evidence>
<name>A0A511YPK6_9FLAO</name>
<dbReference type="GO" id="GO:0016747">
    <property type="term" value="F:acyltransferase activity, transferring groups other than amino-acyl groups"/>
    <property type="evidence" value="ECO:0007669"/>
    <property type="project" value="InterPro"/>
</dbReference>
<dbReference type="InterPro" id="IPR000182">
    <property type="entry name" value="GNAT_dom"/>
</dbReference>
<dbReference type="Pfam" id="PF00583">
    <property type="entry name" value="Acetyltransf_1"/>
    <property type="match status" value="1"/>
</dbReference>
<accession>A0A511YPK6</accession>
<dbReference type="Gene3D" id="3.40.630.30">
    <property type="match status" value="1"/>
</dbReference>
<dbReference type="SUPFAM" id="SSF55729">
    <property type="entry name" value="Acyl-CoA N-acyltransferases (Nat)"/>
    <property type="match status" value="1"/>
</dbReference>
<dbReference type="OrthoDB" id="1249831at2"/>
<proteinExistence type="predicted"/>
<dbReference type="InterPro" id="IPR016181">
    <property type="entry name" value="Acyl_CoA_acyltransferase"/>
</dbReference>
<protein>
    <recommendedName>
        <fullName evidence="1">N-acetyltransferase domain-containing protein</fullName>
    </recommendedName>
</protein>
<gene>
    <name evidence="2" type="ORF">CHA01nite_28670</name>
</gene>
<dbReference type="AlphaFoldDB" id="A0A511YPK6"/>
<feature type="domain" description="N-acetyltransferase" evidence="1">
    <location>
        <begin position="3"/>
        <end position="160"/>
    </location>
</feature>
<dbReference type="RefSeq" id="WP_146942596.1">
    <property type="nucleotide sequence ID" value="NZ_BJYJ01000018.1"/>
</dbReference>
<dbReference type="PROSITE" id="PS51186">
    <property type="entry name" value="GNAT"/>
    <property type="match status" value="1"/>
</dbReference>
<reference evidence="2 3" key="1">
    <citation type="submission" date="2019-07" db="EMBL/GenBank/DDBJ databases">
        <title>Whole genome shotgun sequence of Chryseobacterium hagamense NBRC 105253.</title>
        <authorList>
            <person name="Hosoyama A."/>
            <person name="Uohara A."/>
            <person name="Ohji S."/>
            <person name="Ichikawa N."/>
        </authorList>
    </citation>
    <scope>NUCLEOTIDE SEQUENCE [LARGE SCALE GENOMIC DNA]</scope>
    <source>
        <strain evidence="2 3">NBRC 105253</strain>
    </source>
</reference>
<keyword evidence="3" id="KW-1185">Reference proteome</keyword>
<organism evidence="2 3">
    <name type="scientific">Chryseobacterium hagamense</name>
    <dbReference type="NCBI Taxonomy" id="395935"/>
    <lineage>
        <taxon>Bacteria</taxon>
        <taxon>Pseudomonadati</taxon>
        <taxon>Bacteroidota</taxon>
        <taxon>Flavobacteriia</taxon>
        <taxon>Flavobacteriales</taxon>
        <taxon>Weeksellaceae</taxon>
        <taxon>Chryseobacterium group</taxon>
        <taxon>Chryseobacterium</taxon>
    </lineage>
</organism>
<dbReference type="CDD" id="cd04301">
    <property type="entry name" value="NAT_SF"/>
    <property type="match status" value="1"/>
</dbReference>
<dbReference type="EMBL" id="BJYJ01000018">
    <property type="protein sequence ID" value="GEN77127.1"/>
    <property type="molecule type" value="Genomic_DNA"/>
</dbReference>
<dbReference type="Proteomes" id="UP000321863">
    <property type="component" value="Unassembled WGS sequence"/>
</dbReference>
<sequence length="160" mass="18883">MEYTIRKISIKENLLVADELAGELHLSEKKMNKHTADWPVIRENYLRFMIECEEENKGTFLIAETEGRAIGFIFGYIDEKDDSNFELGDADDLYISEGYVKPEYRKKGIYAALNETFEAAYKDDNIRRIYRFTLCNNHPMQSWLAKQGYAPVRLMYEKWL</sequence>
<comment type="caution">
    <text evidence="2">The sequence shown here is derived from an EMBL/GenBank/DDBJ whole genome shotgun (WGS) entry which is preliminary data.</text>
</comment>
<evidence type="ECO:0000313" key="3">
    <source>
        <dbReference type="Proteomes" id="UP000321863"/>
    </source>
</evidence>
<evidence type="ECO:0000313" key="2">
    <source>
        <dbReference type="EMBL" id="GEN77127.1"/>
    </source>
</evidence>